<dbReference type="InterPro" id="IPR045875">
    <property type="entry name" value="NTF2"/>
</dbReference>
<dbReference type="Gene3D" id="3.10.450.50">
    <property type="match status" value="1"/>
</dbReference>
<reference evidence="3 4" key="1">
    <citation type="submission" date="2014-05" db="EMBL/GenBank/DDBJ databases">
        <title>Draft genome sequence of a rare smut relative, Tilletiaria anomala UBC 951.</title>
        <authorList>
            <consortium name="DOE Joint Genome Institute"/>
            <person name="Toome M."/>
            <person name="Kuo A."/>
            <person name="Henrissat B."/>
            <person name="Lipzen A."/>
            <person name="Tritt A."/>
            <person name="Yoshinaga Y."/>
            <person name="Zane M."/>
            <person name="Barry K."/>
            <person name="Grigoriev I.V."/>
            <person name="Spatafora J.W."/>
            <person name="Aimea M.C."/>
        </authorList>
    </citation>
    <scope>NUCLEOTIDE SEQUENCE [LARGE SCALE GENOMIC DNA]</scope>
    <source>
        <strain evidence="3 4">UBC 951</strain>
    </source>
</reference>
<evidence type="ECO:0000313" key="3">
    <source>
        <dbReference type="EMBL" id="KDN38701.1"/>
    </source>
</evidence>
<name>A0A066VB57_TILAU</name>
<evidence type="ECO:0000256" key="1">
    <source>
        <dbReference type="SAM" id="MobiDB-lite"/>
    </source>
</evidence>
<keyword evidence="4" id="KW-1185">Reference proteome</keyword>
<evidence type="ECO:0000313" key="4">
    <source>
        <dbReference type="Proteomes" id="UP000027361"/>
    </source>
</evidence>
<accession>A0A066VB57</accession>
<dbReference type="InterPro" id="IPR032710">
    <property type="entry name" value="NTF2-like_dom_sf"/>
</dbReference>
<gene>
    <name evidence="3" type="ORF">K437DRAFT_239912</name>
</gene>
<comment type="caution">
    <text evidence="3">The sequence shown here is derived from an EMBL/GenBank/DDBJ whole genome shotgun (WGS) entry which is preliminary data.</text>
</comment>
<dbReference type="STRING" id="1037660.A0A066VB57"/>
<dbReference type="InterPro" id="IPR019488">
    <property type="entry name" value="Nucl_pore_RNA_shuttling_Mtr2"/>
</dbReference>
<dbReference type="InterPro" id="IPR018222">
    <property type="entry name" value="Nuclear_transport_factor_2_euk"/>
</dbReference>
<dbReference type="HOGENOM" id="CLU_079976_0_0_1"/>
<sequence length="207" mass="21873">MARPSGPDVESRHLLEFAVKAAETFVSAYYQAADSPQRLQILPTLYLADSSIVWNGNPISGNQEFAALLQQMPSTKHDVQSFDCHPLGGGQQAPNMWQVPSLMLTVSGVVTHHTPDSISAQPVSNAPKAATSTGKGKGKARGGGSAPQNWVDAPIDSLPRAFSQSFVLVNLPQEDGGVNCSGGDNKGGMQPLVGKFFVQADNVRFVG</sequence>
<dbReference type="RefSeq" id="XP_013240804.1">
    <property type="nucleotide sequence ID" value="XM_013385350.1"/>
</dbReference>
<dbReference type="OrthoDB" id="25408at2759"/>
<dbReference type="AlphaFoldDB" id="A0A066VB57"/>
<protein>
    <submittedName>
        <fullName evidence="3">NTF2-like protein</fullName>
    </submittedName>
</protein>
<evidence type="ECO:0000259" key="2">
    <source>
        <dbReference type="PROSITE" id="PS50177"/>
    </source>
</evidence>
<dbReference type="Proteomes" id="UP000027361">
    <property type="component" value="Unassembled WGS sequence"/>
</dbReference>
<dbReference type="InParanoid" id="A0A066VB57"/>
<dbReference type="GO" id="GO:0006913">
    <property type="term" value="P:nucleocytoplasmic transport"/>
    <property type="evidence" value="ECO:0007669"/>
    <property type="project" value="InterPro"/>
</dbReference>
<proteinExistence type="predicted"/>
<dbReference type="GeneID" id="25263025"/>
<feature type="region of interest" description="Disordered" evidence="1">
    <location>
        <begin position="115"/>
        <end position="152"/>
    </location>
</feature>
<dbReference type="PROSITE" id="PS50177">
    <property type="entry name" value="NTF2_DOMAIN"/>
    <property type="match status" value="1"/>
</dbReference>
<dbReference type="SUPFAM" id="SSF54427">
    <property type="entry name" value="NTF2-like"/>
    <property type="match status" value="1"/>
</dbReference>
<dbReference type="EMBL" id="JMSN01000114">
    <property type="protein sequence ID" value="KDN38701.1"/>
    <property type="molecule type" value="Genomic_DNA"/>
</dbReference>
<dbReference type="PANTHER" id="PTHR12612">
    <property type="entry name" value="NUCLEAR TRANSPORT FACTOR 2"/>
    <property type="match status" value="1"/>
</dbReference>
<dbReference type="OMA" id="VSHHTPE"/>
<feature type="domain" description="NTF2" evidence="2">
    <location>
        <begin position="21"/>
        <end position="205"/>
    </location>
</feature>
<organism evidence="3 4">
    <name type="scientific">Tilletiaria anomala (strain ATCC 24038 / CBS 436.72 / UBC 951)</name>
    <dbReference type="NCBI Taxonomy" id="1037660"/>
    <lineage>
        <taxon>Eukaryota</taxon>
        <taxon>Fungi</taxon>
        <taxon>Dikarya</taxon>
        <taxon>Basidiomycota</taxon>
        <taxon>Ustilaginomycotina</taxon>
        <taxon>Exobasidiomycetes</taxon>
        <taxon>Georgefischeriales</taxon>
        <taxon>Tilletiariaceae</taxon>
        <taxon>Tilletiaria</taxon>
    </lineage>
</organism>
<dbReference type="Pfam" id="PF10429">
    <property type="entry name" value="Mtr2"/>
    <property type="match status" value="1"/>
</dbReference>